<accession>T1GK60</accession>
<reference evidence="1" key="2">
    <citation type="submission" date="2015-06" db="UniProtKB">
        <authorList>
            <consortium name="EnsemblMetazoa"/>
        </authorList>
    </citation>
    <scope>IDENTIFICATION</scope>
</reference>
<dbReference type="EMBL" id="CAQQ02391508">
    <property type="status" value="NOT_ANNOTATED_CDS"/>
    <property type="molecule type" value="Genomic_DNA"/>
</dbReference>
<evidence type="ECO:0000313" key="2">
    <source>
        <dbReference type="Proteomes" id="UP000015102"/>
    </source>
</evidence>
<sequence>MNMNRGPPHYQLLRLSVVPTVLTLLQESFKFIWQSLMTFNHRFEQLSSQRCVVCLSEVVT</sequence>
<proteinExistence type="predicted"/>
<name>T1GK60_MEGSC</name>
<dbReference type="AlphaFoldDB" id="T1GK60"/>
<dbReference type="Proteomes" id="UP000015102">
    <property type="component" value="Unassembled WGS sequence"/>
</dbReference>
<dbReference type="HOGENOM" id="CLU_2944318_0_0_1"/>
<evidence type="ECO:0000313" key="1">
    <source>
        <dbReference type="EnsemblMetazoa" id="MESCA003876-PA"/>
    </source>
</evidence>
<protein>
    <submittedName>
        <fullName evidence="1">Uncharacterized protein</fullName>
    </submittedName>
</protein>
<keyword evidence="2" id="KW-1185">Reference proteome</keyword>
<dbReference type="EnsemblMetazoa" id="MESCA003876-RA">
    <property type="protein sequence ID" value="MESCA003876-PA"/>
    <property type="gene ID" value="MESCA003876"/>
</dbReference>
<dbReference type="EMBL" id="CAQQ02391507">
    <property type="status" value="NOT_ANNOTATED_CDS"/>
    <property type="molecule type" value="Genomic_DNA"/>
</dbReference>
<reference evidence="2" key="1">
    <citation type="submission" date="2013-02" db="EMBL/GenBank/DDBJ databases">
        <authorList>
            <person name="Hughes D."/>
        </authorList>
    </citation>
    <scope>NUCLEOTIDE SEQUENCE</scope>
    <source>
        <strain>Durham</strain>
        <strain evidence="2">NC isolate 2 -- Noor lab</strain>
    </source>
</reference>
<organism evidence="1 2">
    <name type="scientific">Megaselia scalaris</name>
    <name type="common">Humpbacked fly</name>
    <name type="synonym">Phora scalaris</name>
    <dbReference type="NCBI Taxonomy" id="36166"/>
    <lineage>
        <taxon>Eukaryota</taxon>
        <taxon>Metazoa</taxon>
        <taxon>Ecdysozoa</taxon>
        <taxon>Arthropoda</taxon>
        <taxon>Hexapoda</taxon>
        <taxon>Insecta</taxon>
        <taxon>Pterygota</taxon>
        <taxon>Neoptera</taxon>
        <taxon>Endopterygota</taxon>
        <taxon>Diptera</taxon>
        <taxon>Brachycera</taxon>
        <taxon>Muscomorpha</taxon>
        <taxon>Platypezoidea</taxon>
        <taxon>Phoridae</taxon>
        <taxon>Megaseliini</taxon>
        <taxon>Megaselia</taxon>
    </lineage>
</organism>